<dbReference type="EMBL" id="SNRW01006206">
    <property type="protein sequence ID" value="KAA6383513.1"/>
    <property type="molecule type" value="Genomic_DNA"/>
</dbReference>
<gene>
    <name evidence="1" type="ORF">EZS28_020962</name>
</gene>
<comment type="caution">
    <text evidence="1">The sequence shown here is derived from an EMBL/GenBank/DDBJ whole genome shotgun (WGS) entry which is preliminary data.</text>
</comment>
<name>A0A5J4VMK7_9EUKA</name>
<reference evidence="1 2" key="1">
    <citation type="submission" date="2019-03" db="EMBL/GenBank/DDBJ databases">
        <title>Single cell metagenomics reveals metabolic interactions within the superorganism composed of flagellate Streblomastix strix and complex community of Bacteroidetes bacteria on its surface.</title>
        <authorList>
            <person name="Treitli S.C."/>
            <person name="Kolisko M."/>
            <person name="Husnik F."/>
            <person name="Keeling P."/>
            <person name="Hampl V."/>
        </authorList>
    </citation>
    <scope>NUCLEOTIDE SEQUENCE [LARGE SCALE GENOMIC DNA]</scope>
    <source>
        <strain evidence="1">ST1C</strain>
    </source>
</reference>
<accession>A0A5J4VMK7</accession>
<evidence type="ECO:0000313" key="1">
    <source>
        <dbReference type="EMBL" id="KAA6383513.1"/>
    </source>
</evidence>
<proteinExistence type="predicted"/>
<organism evidence="1 2">
    <name type="scientific">Streblomastix strix</name>
    <dbReference type="NCBI Taxonomy" id="222440"/>
    <lineage>
        <taxon>Eukaryota</taxon>
        <taxon>Metamonada</taxon>
        <taxon>Preaxostyla</taxon>
        <taxon>Oxymonadida</taxon>
        <taxon>Streblomastigidae</taxon>
        <taxon>Streblomastix</taxon>
    </lineage>
</organism>
<evidence type="ECO:0000313" key="2">
    <source>
        <dbReference type="Proteomes" id="UP000324800"/>
    </source>
</evidence>
<protein>
    <submittedName>
        <fullName evidence="1">Uncharacterized protein</fullName>
    </submittedName>
</protein>
<sequence>MTTEVTAHIMVQTSSAVVIPDSIAYKDAICESITSMFYFVCSIAVFNNFSKLVISNKSECLSHRSAIFLADYIIYYSSISITLAIRREGTSPSS</sequence>
<dbReference type="AlphaFoldDB" id="A0A5J4VMK7"/>
<dbReference type="Proteomes" id="UP000324800">
    <property type="component" value="Unassembled WGS sequence"/>
</dbReference>